<dbReference type="AlphaFoldDB" id="A0AB39SPH1"/>
<organism evidence="1">
    <name type="scientific">Streptomyces sp. R35</name>
    <dbReference type="NCBI Taxonomy" id="3238630"/>
    <lineage>
        <taxon>Bacteria</taxon>
        <taxon>Bacillati</taxon>
        <taxon>Actinomycetota</taxon>
        <taxon>Actinomycetes</taxon>
        <taxon>Kitasatosporales</taxon>
        <taxon>Streptomycetaceae</taxon>
        <taxon>Streptomyces</taxon>
    </lineage>
</organism>
<dbReference type="RefSeq" id="WP_369265040.1">
    <property type="nucleotide sequence ID" value="NZ_CP163440.1"/>
</dbReference>
<evidence type="ECO:0000313" key="1">
    <source>
        <dbReference type="EMBL" id="XDQ68213.1"/>
    </source>
</evidence>
<reference evidence="1" key="1">
    <citation type="submission" date="2024-07" db="EMBL/GenBank/DDBJ databases">
        <authorList>
            <person name="Yu S.T."/>
        </authorList>
    </citation>
    <scope>NUCLEOTIDE SEQUENCE</scope>
    <source>
        <strain evidence="1">R35</strain>
    </source>
</reference>
<dbReference type="EMBL" id="CP163440">
    <property type="protein sequence ID" value="XDQ68213.1"/>
    <property type="molecule type" value="Genomic_DNA"/>
</dbReference>
<protein>
    <submittedName>
        <fullName evidence="1">Uncharacterized protein</fullName>
    </submittedName>
</protein>
<proteinExistence type="predicted"/>
<accession>A0AB39SPH1</accession>
<name>A0AB39SPH1_9ACTN</name>
<sequence>MSRTGRREGAYAGAVWVFRSGSAGVMAKGSISFGARTLGTVASGAWLGDAFPR</sequence>
<gene>
    <name evidence="1" type="ORF">AB5J50_49370</name>
</gene>